<dbReference type="EMBL" id="CP012700">
    <property type="protein sequence ID" value="ALH79284.1"/>
    <property type="molecule type" value="Genomic_DNA"/>
</dbReference>
<organism evidence="4 5">
    <name type="scientific">Sphingopyxis macrogoltabida</name>
    <name type="common">Sphingomonas macrogoltabidus</name>
    <dbReference type="NCBI Taxonomy" id="33050"/>
    <lineage>
        <taxon>Bacteria</taxon>
        <taxon>Pseudomonadati</taxon>
        <taxon>Pseudomonadota</taxon>
        <taxon>Alphaproteobacteria</taxon>
        <taxon>Sphingomonadales</taxon>
        <taxon>Sphingomonadaceae</taxon>
        <taxon>Sphingopyxis</taxon>
    </lineage>
</organism>
<proteinExistence type="predicted"/>
<feature type="active site" evidence="1">
    <location>
        <position position="268"/>
    </location>
</feature>
<name>A0A0N9UWM0_SPHMC</name>
<accession>A0A0N9UWM0</accession>
<dbReference type="InterPro" id="IPR037460">
    <property type="entry name" value="SEST-like"/>
</dbReference>
<dbReference type="PANTHER" id="PTHR37981:SF1">
    <property type="entry name" value="SGNH HYDROLASE-TYPE ESTERASE DOMAIN-CONTAINING PROTEIN"/>
    <property type="match status" value="1"/>
</dbReference>
<feature type="disulfide bond" evidence="2">
    <location>
        <begin position="65"/>
        <end position="89"/>
    </location>
</feature>
<gene>
    <name evidence="4" type="ORF">AN936_02510</name>
</gene>
<feature type="domain" description="SGNH hydrolase-type esterase" evidence="3">
    <location>
        <begin position="43"/>
        <end position="276"/>
    </location>
</feature>
<protein>
    <recommendedName>
        <fullName evidence="3">SGNH hydrolase-type esterase domain-containing protein</fullName>
    </recommendedName>
</protein>
<dbReference type="KEGG" id="smag:AN936_02510"/>
<dbReference type="PANTHER" id="PTHR37981">
    <property type="entry name" value="LIPASE 2"/>
    <property type="match status" value="1"/>
</dbReference>
<dbReference type="CDD" id="cd01823">
    <property type="entry name" value="SEST_like"/>
    <property type="match status" value="1"/>
</dbReference>
<dbReference type="InterPro" id="IPR036514">
    <property type="entry name" value="SGNH_hydro_sf"/>
</dbReference>
<evidence type="ECO:0000256" key="2">
    <source>
        <dbReference type="PIRSR" id="PIRSR637460-2"/>
    </source>
</evidence>
<dbReference type="Proteomes" id="UP000058074">
    <property type="component" value="Chromosome"/>
</dbReference>
<feature type="disulfide bond" evidence="2">
    <location>
        <begin position="202"/>
        <end position="250"/>
    </location>
</feature>
<evidence type="ECO:0000313" key="4">
    <source>
        <dbReference type="EMBL" id="ALH79284.1"/>
    </source>
</evidence>
<sequence length="289" mass="30124">MPRGLKRSIVGAALLLALGATAVLGIMMYQGHRKPVGNPEYVALGSSFAAELGLGELAPGAPLACQRSVNGYPQQLARSAGLSLVDMSCSGATVKHLVGGGQFFQGPQIAPINANTRLVTLTVGGNDIGYIGSLVSAGYRNRGGIMRWLTAMSGGETYPEQQDFIAVQNEIVATIAAIRRRSPKALVVVVTYPPVLPENGTCDALHLTQQQVRSSLGVAARLAEATRKTAHQSGAVLVDMATIGSGHDACSAQPWTYDLAPPEGASFHPTRAGAAATAEQIEHILTSRM</sequence>
<evidence type="ECO:0000259" key="3">
    <source>
        <dbReference type="Pfam" id="PF13472"/>
    </source>
</evidence>
<keyword evidence="2" id="KW-1015">Disulfide bond</keyword>
<dbReference type="GO" id="GO:0019433">
    <property type="term" value="P:triglyceride catabolic process"/>
    <property type="evidence" value="ECO:0007669"/>
    <property type="project" value="TreeGrafter"/>
</dbReference>
<evidence type="ECO:0000313" key="5">
    <source>
        <dbReference type="Proteomes" id="UP000058074"/>
    </source>
</evidence>
<feature type="active site" description="Nucleophile" evidence="1">
    <location>
        <position position="47"/>
    </location>
</feature>
<dbReference type="PATRIC" id="fig|33050.5.peg.524"/>
<dbReference type="Pfam" id="PF13472">
    <property type="entry name" value="Lipase_GDSL_2"/>
    <property type="match status" value="1"/>
</dbReference>
<evidence type="ECO:0000256" key="1">
    <source>
        <dbReference type="PIRSR" id="PIRSR637460-1"/>
    </source>
</evidence>
<dbReference type="SUPFAM" id="SSF52266">
    <property type="entry name" value="SGNH hydrolase"/>
    <property type="match status" value="1"/>
</dbReference>
<dbReference type="InterPro" id="IPR013830">
    <property type="entry name" value="SGNH_hydro"/>
</dbReference>
<dbReference type="AlphaFoldDB" id="A0A0N9UWM0"/>
<dbReference type="Gene3D" id="3.40.50.1110">
    <property type="entry name" value="SGNH hydrolase"/>
    <property type="match status" value="1"/>
</dbReference>
<reference evidence="4 5" key="1">
    <citation type="journal article" date="2015" name="Genome Announc.">
        <title>Complete Genome Sequence of Polypropylene Glycol- and Polyethylene Glycol-Degrading Sphingopyxis macrogoltabida Strain EY-1.</title>
        <authorList>
            <person name="Ohtsubo Y."/>
            <person name="Nagata Y."/>
            <person name="Numata M."/>
            <person name="Tsuchikane K."/>
            <person name="Hosoyama A."/>
            <person name="Yamazoe A."/>
            <person name="Tsuda M."/>
            <person name="Fujita N."/>
            <person name="Kawai F."/>
        </authorList>
    </citation>
    <scope>NUCLEOTIDE SEQUENCE [LARGE SCALE GENOMIC DNA]</scope>
    <source>
        <strain evidence="4 5">EY-1</strain>
    </source>
</reference>
<dbReference type="GO" id="GO:0004806">
    <property type="term" value="F:triacylglycerol lipase activity"/>
    <property type="evidence" value="ECO:0007669"/>
    <property type="project" value="TreeGrafter"/>
</dbReference>